<accession>A0A502FM00</accession>
<sequence length="322" mass="33339">MTTPLPPQGSPEPDEKLPGEAELAALYRQLPQIEPGPALDAAVLRAAAQALAPGEESPTLLRERRKASRERGDWVHPKQNASTPVVSLPAGGNRRRPRWLIALSSAATLVLAAGLAWHMHGLPSTESAPAAVNSAAPTQAAAVVPAPAAPSAAAMQQAEPVPPPSEPPKQPPPKMVVAASRTTAANTLRKVSADQDAERASSKAQVAGGLARFAPAPAGAPAAPPVTLQETANDSAVAMPSVAEAAPKMPANAVAAPAPAELAADEATARNASDTSAQELDKIRQLFAQGHDDEARQRLTAFQHAHPEWNLSPELRAQLRKP</sequence>
<feature type="compositionally biased region" description="Pro residues" evidence="1">
    <location>
        <begin position="160"/>
        <end position="174"/>
    </location>
</feature>
<dbReference type="RefSeq" id="WP_140654050.1">
    <property type="nucleotide sequence ID" value="NZ_RCZB01000001.1"/>
</dbReference>
<proteinExistence type="predicted"/>
<name>A0A502FM00_9GAMM</name>
<evidence type="ECO:0000256" key="1">
    <source>
        <dbReference type="SAM" id="MobiDB-lite"/>
    </source>
</evidence>
<dbReference type="OrthoDB" id="5954551at2"/>
<feature type="compositionally biased region" description="Low complexity" evidence="1">
    <location>
        <begin position="147"/>
        <end position="159"/>
    </location>
</feature>
<organism evidence="2 3">
    <name type="scientific">Rhodanobacter glycinis</name>
    <dbReference type="NCBI Taxonomy" id="582702"/>
    <lineage>
        <taxon>Bacteria</taxon>
        <taxon>Pseudomonadati</taxon>
        <taxon>Pseudomonadota</taxon>
        <taxon>Gammaproteobacteria</taxon>
        <taxon>Lysobacterales</taxon>
        <taxon>Rhodanobacteraceae</taxon>
        <taxon>Rhodanobacter</taxon>
    </lineage>
</organism>
<feature type="region of interest" description="Disordered" evidence="1">
    <location>
        <begin position="147"/>
        <end position="175"/>
    </location>
</feature>
<evidence type="ECO:0000313" key="2">
    <source>
        <dbReference type="EMBL" id="TPG05891.1"/>
    </source>
</evidence>
<keyword evidence="3" id="KW-1185">Reference proteome</keyword>
<dbReference type="Proteomes" id="UP000319486">
    <property type="component" value="Unassembled WGS sequence"/>
</dbReference>
<feature type="region of interest" description="Disordered" evidence="1">
    <location>
        <begin position="50"/>
        <end position="91"/>
    </location>
</feature>
<dbReference type="AlphaFoldDB" id="A0A502FM00"/>
<protein>
    <submittedName>
        <fullName evidence="2">Uncharacterized protein</fullName>
    </submittedName>
</protein>
<dbReference type="EMBL" id="RCZO01000009">
    <property type="protein sequence ID" value="TPG05891.1"/>
    <property type="molecule type" value="Genomic_DNA"/>
</dbReference>
<comment type="caution">
    <text evidence="2">The sequence shown here is derived from an EMBL/GenBank/DDBJ whole genome shotgun (WGS) entry which is preliminary data.</text>
</comment>
<gene>
    <name evidence="2" type="ORF">EAH88_14695</name>
</gene>
<evidence type="ECO:0000313" key="3">
    <source>
        <dbReference type="Proteomes" id="UP000319486"/>
    </source>
</evidence>
<reference evidence="2 3" key="1">
    <citation type="journal article" date="2019" name="Environ. Microbiol.">
        <title>Species interactions and distinct microbial communities in high Arctic permafrost affected cryosols are associated with the CH4 and CO2 gas fluxes.</title>
        <authorList>
            <person name="Altshuler I."/>
            <person name="Hamel J."/>
            <person name="Turney S."/>
            <person name="Magnuson E."/>
            <person name="Levesque R."/>
            <person name="Greer C."/>
            <person name="Whyte L.G."/>
        </authorList>
    </citation>
    <scope>NUCLEOTIDE SEQUENCE [LARGE SCALE GENOMIC DNA]</scope>
    <source>
        <strain evidence="2 3">S13Y</strain>
    </source>
</reference>